<dbReference type="GO" id="GO:0003700">
    <property type="term" value="F:DNA-binding transcription factor activity"/>
    <property type="evidence" value="ECO:0007669"/>
    <property type="project" value="InterPro"/>
</dbReference>
<keyword evidence="5" id="KW-0010">Activator</keyword>
<proteinExistence type="inferred from homology"/>
<dbReference type="GO" id="GO:0003677">
    <property type="term" value="F:DNA binding"/>
    <property type="evidence" value="ECO:0007669"/>
    <property type="project" value="UniProtKB-KW"/>
</dbReference>
<dbReference type="EMBL" id="VEPZ02000824">
    <property type="protein sequence ID" value="KAE8717453.1"/>
    <property type="molecule type" value="Genomic_DNA"/>
</dbReference>
<dbReference type="OrthoDB" id="1917565at2759"/>
<evidence type="ECO:0000259" key="9">
    <source>
        <dbReference type="PROSITE" id="PS51032"/>
    </source>
</evidence>
<evidence type="ECO:0000313" key="10">
    <source>
        <dbReference type="EMBL" id="KAE8717453.1"/>
    </source>
</evidence>
<dbReference type="InterPro" id="IPR050913">
    <property type="entry name" value="AP2/ERF_ERF"/>
</dbReference>
<keyword evidence="4" id="KW-0238">DNA-binding</keyword>
<accession>A0A6A3BLH8</accession>
<dbReference type="PANTHER" id="PTHR31194:SF140">
    <property type="entry name" value="ETHYLENE-RESPONSIVE TRANSCRIPTION FACTOR CRF2"/>
    <property type="match status" value="1"/>
</dbReference>
<gene>
    <name evidence="10" type="ORF">F3Y22_tig00110045pilonHSYRG00081</name>
</gene>
<dbReference type="PROSITE" id="PS51032">
    <property type="entry name" value="AP2_ERF"/>
    <property type="match status" value="1"/>
</dbReference>
<dbReference type="AlphaFoldDB" id="A0A6A3BLH8"/>
<keyword evidence="3" id="KW-0805">Transcription regulation</keyword>
<dbReference type="PRINTS" id="PR00367">
    <property type="entry name" value="ETHRSPELEMNT"/>
</dbReference>
<keyword evidence="7" id="KW-0539">Nucleus</keyword>
<evidence type="ECO:0000256" key="3">
    <source>
        <dbReference type="ARBA" id="ARBA00023015"/>
    </source>
</evidence>
<evidence type="ECO:0000256" key="2">
    <source>
        <dbReference type="ARBA" id="ARBA00022745"/>
    </source>
</evidence>
<keyword evidence="2" id="KW-0936">Ethylene signaling pathway</keyword>
<evidence type="ECO:0000256" key="7">
    <source>
        <dbReference type="ARBA" id="ARBA00023242"/>
    </source>
</evidence>
<dbReference type="SUPFAM" id="SSF54171">
    <property type="entry name" value="DNA-binding domain"/>
    <property type="match status" value="1"/>
</dbReference>
<evidence type="ECO:0000256" key="4">
    <source>
        <dbReference type="ARBA" id="ARBA00023125"/>
    </source>
</evidence>
<dbReference type="InterPro" id="IPR016177">
    <property type="entry name" value="DNA-bd_dom_sf"/>
</dbReference>
<protein>
    <recommendedName>
        <fullName evidence="9">AP2/ERF domain-containing protein</fullName>
    </recommendedName>
</protein>
<comment type="caution">
    <text evidence="10">The sequence shown here is derived from an EMBL/GenBank/DDBJ whole genome shotgun (WGS) entry which is preliminary data.</text>
</comment>
<name>A0A6A3BLH8_HIBSY</name>
<dbReference type="InterPro" id="IPR001471">
    <property type="entry name" value="AP2/ERF_dom"/>
</dbReference>
<dbReference type="GO" id="GO:0009873">
    <property type="term" value="P:ethylene-activated signaling pathway"/>
    <property type="evidence" value="ECO:0007669"/>
    <property type="project" value="UniProtKB-KW"/>
</dbReference>
<dbReference type="Proteomes" id="UP000436088">
    <property type="component" value="Unassembled WGS sequence"/>
</dbReference>
<organism evidence="10 11">
    <name type="scientific">Hibiscus syriacus</name>
    <name type="common">Rose of Sharon</name>
    <dbReference type="NCBI Taxonomy" id="106335"/>
    <lineage>
        <taxon>Eukaryota</taxon>
        <taxon>Viridiplantae</taxon>
        <taxon>Streptophyta</taxon>
        <taxon>Embryophyta</taxon>
        <taxon>Tracheophyta</taxon>
        <taxon>Spermatophyta</taxon>
        <taxon>Magnoliopsida</taxon>
        <taxon>eudicotyledons</taxon>
        <taxon>Gunneridae</taxon>
        <taxon>Pentapetalae</taxon>
        <taxon>rosids</taxon>
        <taxon>malvids</taxon>
        <taxon>Malvales</taxon>
        <taxon>Malvaceae</taxon>
        <taxon>Malvoideae</taxon>
        <taxon>Hibiscus</taxon>
    </lineage>
</organism>
<evidence type="ECO:0000256" key="1">
    <source>
        <dbReference type="ARBA" id="ARBA00004123"/>
    </source>
</evidence>
<evidence type="ECO:0000313" key="11">
    <source>
        <dbReference type="Proteomes" id="UP000436088"/>
    </source>
</evidence>
<sequence length="264" mass="30632">MKRSSSFPRKVRVIYSDPYATDSSTDGDDDQTMNKTKTRIQGIKRRVKEITYSFDPFYSSENDSKRRRKSCTMATGVRRRPWGKFAAEIRDPFNKKRQWLGTYCTMEEASAAYQARKREFEIMAAEENKNTPLILLSPSSVLDVLVNAIEDNENETMEDQYVLNKAVKEYKFVQERKITVDEVVSVTDLWNDEASVMESWEPPSASDTWDELFGRWDLDTHTSNHHDDLSSTNNVVDCRPENTKLIDLPDMKMDNGDMGWVDDF</sequence>
<dbReference type="SMART" id="SM00380">
    <property type="entry name" value="AP2"/>
    <property type="match status" value="1"/>
</dbReference>
<keyword evidence="6" id="KW-0804">Transcription</keyword>
<dbReference type="InterPro" id="IPR036955">
    <property type="entry name" value="AP2/ERF_dom_sf"/>
</dbReference>
<feature type="domain" description="AP2/ERF" evidence="9">
    <location>
        <begin position="73"/>
        <end position="132"/>
    </location>
</feature>
<comment type="subcellular location">
    <subcellularLocation>
        <location evidence="1">Nucleus</location>
    </subcellularLocation>
</comment>
<reference evidence="10" key="1">
    <citation type="submission" date="2019-09" db="EMBL/GenBank/DDBJ databases">
        <title>Draft genome information of white flower Hibiscus syriacus.</title>
        <authorList>
            <person name="Kim Y.-M."/>
        </authorList>
    </citation>
    <scope>NUCLEOTIDE SEQUENCE [LARGE SCALE GENOMIC DNA]</scope>
    <source>
        <strain evidence="10">YM2019G1</strain>
    </source>
</reference>
<evidence type="ECO:0000256" key="6">
    <source>
        <dbReference type="ARBA" id="ARBA00023163"/>
    </source>
</evidence>
<dbReference type="Gene3D" id="3.30.730.10">
    <property type="entry name" value="AP2/ERF domain"/>
    <property type="match status" value="1"/>
</dbReference>
<dbReference type="PANTHER" id="PTHR31194">
    <property type="entry name" value="SHN SHINE , DNA BINDING / TRANSCRIPTION FACTOR"/>
    <property type="match status" value="1"/>
</dbReference>
<dbReference type="CDD" id="cd00018">
    <property type="entry name" value="AP2"/>
    <property type="match status" value="1"/>
</dbReference>
<evidence type="ECO:0000256" key="8">
    <source>
        <dbReference type="ARBA" id="ARBA00024343"/>
    </source>
</evidence>
<keyword evidence="11" id="KW-1185">Reference proteome</keyword>
<evidence type="ECO:0000256" key="5">
    <source>
        <dbReference type="ARBA" id="ARBA00023159"/>
    </source>
</evidence>
<comment type="similarity">
    <text evidence="8">Belongs to the AP2/ERF transcription factor family. ERF subfamily.</text>
</comment>
<dbReference type="GO" id="GO:0005634">
    <property type="term" value="C:nucleus"/>
    <property type="evidence" value="ECO:0007669"/>
    <property type="project" value="UniProtKB-SubCell"/>
</dbReference>